<evidence type="ECO:0000313" key="2">
    <source>
        <dbReference type="Proteomes" id="UP000254235"/>
    </source>
</evidence>
<dbReference type="Proteomes" id="UP000254235">
    <property type="component" value="Unassembled WGS sequence"/>
</dbReference>
<dbReference type="EMBL" id="UGTP01000001">
    <property type="protein sequence ID" value="SUC13004.1"/>
    <property type="molecule type" value="Genomic_DNA"/>
</dbReference>
<dbReference type="AlphaFoldDB" id="A0A379F3Q8"/>
<protein>
    <submittedName>
        <fullName evidence="1">Uncharacterized protein</fullName>
    </submittedName>
</protein>
<proteinExistence type="predicted"/>
<dbReference type="GeneID" id="78571301"/>
<accession>A0A379F3Q8</accession>
<gene>
    <name evidence="1" type="ORF">NCTC13043_01627</name>
</gene>
<dbReference type="RefSeq" id="WP_115083635.1">
    <property type="nucleotide sequence ID" value="NZ_UGTP01000001.1"/>
</dbReference>
<reference evidence="1 2" key="1">
    <citation type="submission" date="2018-06" db="EMBL/GenBank/DDBJ databases">
        <authorList>
            <consortium name="Pathogen Informatics"/>
            <person name="Doyle S."/>
        </authorList>
    </citation>
    <scope>NUCLEOTIDE SEQUENCE [LARGE SCALE GENOMIC DNA]</scope>
    <source>
        <strain evidence="1 2">NCTC13043</strain>
    </source>
</reference>
<dbReference type="OrthoDB" id="1495211at2"/>
<organism evidence="1 2">
    <name type="scientific">Prevotella pallens</name>
    <dbReference type="NCBI Taxonomy" id="60133"/>
    <lineage>
        <taxon>Bacteria</taxon>
        <taxon>Pseudomonadati</taxon>
        <taxon>Bacteroidota</taxon>
        <taxon>Bacteroidia</taxon>
        <taxon>Bacteroidales</taxon>
        <taxon>Prevotellaceae</taxon>
        <taxon>Prevotella</taxon>
    </lineage>
</organism>
<name>A0A379F3Q8_9BACT</name>
<sequence length="117" mass="13759">MTEEFIAKEIKDIILVENFKRYFETLEDSSQEPFKNKSWRSGQLLFNSLDNSNRKHLQEFVKMIMIETVSDILSFVDGTATFKNQQHPFQLMCNGKKVSGSLQEYLLMDLEDNGFHR</sequence>
<evidence type="ECO:0000313" key="1">
    <source>
        <dbReference type="EMBL" id="SUC13004.1"/>
    </source>
</evidence>